<dbReference type="CDD" id="cd02035">
    <property type="entry name" value="ArsA"/>
    <property type="match status" value="1"/>
</dbReference>
<feature type="domain" description="ArsA HSP20-like" evidence="3">
    <location>
        <begin position="382"/>
        <end position="442"/>
    </location>
</feature>
<dbReference type="InterPro" id="IPR008978">
    <property type="entry name" value="HSP20-like_chaperone"/>
</dbReference>
<dbReference type="PANTHER" id="PTHR43868">
    <property type="entry name" value="OS02G0711200 PROTEIN"/>
    <property type="match status" value="1"/>
</dbReference>
<reference evidence="4" key="1">
    <citation type="submission" date="2020-12" db="EMBL/GenBank/DDBJ databases">
        <title>WGS assembly of Carya illinoinensis cv. Pawnee.</title>
        <authorList>
            <person name="Platts A."/>
            <person name="Shu S."/>
            <person name="Wright S."/>
            <person name="Barry K."/>
            <person name="Edger P."/>
            <person name="Pires J.C."/>
            <person name="Schmutz J."/>
        </authorList>
    </citation>
    <scope>NUCLEOTIDE SEQUENCE</scope>
    <source>
        <tissue evidence="4">Leaf</tissue>
    </source>
</reference>
<evidence type="ECO:0000256" key="1">
    <source>
        <dbReference type="ARBA" id="ARBA00011040"/>
    </source>
</evidence>
<dbReference type="Gene3D" id="3.40.50.300">
    <property type="entry name" value="P-loop containing nucleotide triphosphate hydrolases"/>
    <property type="match status" value="1"/>
</dbReference>
<dbReference type="InterPro" id="IPR025723">
    <property type="entry name" value="ArsA/GET3_ATPase-like"/>
</dbReference>
<gene>
    <name evidence="4" type="ORF">CIPAW_16G002500</name>
    <name evidence="5" type="ORF">I3842_16G002500</name>
</gene>
<dbReference type="Gene3D" id="2.60.40.790">
    <property type="match status" value="1"/>
</dbReference>
<feature type="domain" description="ArsA/GET3 Anion-transporting ATPase-like" evidence="2">
    <location>
        <begin position="44"/>
        <end position="283"/>
    </location>
</feature>
<dbReference type="Proteomes" id="UP000811609">
    <property type="component" value="Chromosome 16"/>
</dbReference>
<dbReference type="PANTHER" id="PTHR43868:SF1">
    <property type="entry name" value="P-LOOP CONTAINING NUCLEOSIDE TRIPHOSPHATE HYDROLASES SUPERFAMILY PROTEIN"/>
    <property type="match status" value="1"/>
</dbReference>
<reference evidence="5" key="2">
    <citation type="submission" date="2021-01" db="EMBL/GenBank/DDBJ databases">
        <authorList>
            <person name="Lovell J.T."/>
            <person name="Bentley N."/>
            <person name="Bhattarai G."/>
            <person name="Jenkins J.W."/>
            <person name="Sreedasyam A."/>
            <person name="Alarcon Y."/>
            <person name="Bock C."/>
            <person name="Boston L."/>
            <person name="Carlson J."/>
            <person name="Cervantes K."/>
            <person name="Clermont K."/>
            <person name="Krom N."/>
            <person name="Kubenka K."/>
            <person name="Mamidi S."/>
            <person name="Mattison C."/>
            <person name="Monteros M."/>
            <person name="Pisani C."/>
            <person name="Plott C."/>
            <person name="Rajasekar S."/>
            <person name="Rhein H.S."/>
            <person name="Rohla C."/>
            <person name="Song M."/>
            <person name="Hilaire R.S."/>
            <person name="Shu S."/>
            <person name="Wells L."/>
            <person name="Wang X."/>
            <person name="Webber J."/>
            <person name="Heerema R.J."/>
            <person name="Klein P."/>
            <person name="Conner P."/>
            <person name="Grauke L."/>
            <person name="Grimwood J."/>
            <person name="Schmutz J."/>
            <person name="Randall J.J."/>
        </authorList>
    </citation>
    <scope>NUCLEOTIDE SEQUENCE</scope>
    <source>
        <tissue evidence="5">Leaf</tissue>
    </source>
</reference>
<protein>
    <recommendedName>
        <fullName evidence="7">P-loop containing nucleoside triphosphate hydrolases superfamily protein</fullName>
    </recommendedName>
</protein>
<evidence type="ECO:0000313" key="4">
    <source>
        <dbReference type="EMBL" id="KAG6624100.1"/>
    </source>
</evidence>
<dbReference type="InterPro" id="IPR053262">
    <property type="entry name" value="ArsA_ATPase-like"/>
</dbReference>
<evidence type="ECO:0000259" key="2">
    <source>
        <dbReference type="Pfam" id="PF02374"/>
    </source>
</evidence>
<comment type="similarity">
    <text evidence="1">Belongs to the arsA ATPase family.</text>
</comment>
<dbReference type="AlphaFoldDB" id="A0A8T1N4F4"/>
<evidence type="ECO:0008006" key="7">
    <source>
        <dbReference type="Google" id="ProtNLM"/>
    </source>
</evidence>
<evidence type="ECO:0000259" key="3">
    <source>
        <dbReference type="Pfam" id="PF17886"/>
    </source>
</evidence>
<sequence length="443" mass="48271">MASFLSSPLLLANPTSHSTLGRRDFSVPASLADDGGSYSSQHSTKLVTFLGKGGSGKTTSAVFAAQHYALAGISTCLVIHNQDPSADYLLNCKIGTSPVICNNNLSAVRLETSKMLLEPLNRLKRADAHLNMTQGVLEGIVGEELGVLPGMDSIFSVLALFRLVGLLSNVAKENHRKEKFDVIIYDGISTEETLRIIGAISKARLYLKYLRNLAEKTDLGRVAGPSLVRLVDEAMSISGSRSYLNGKMSAEVWDTLEQMLESGSSIFSEPHKFGCFLVMHPNSPISVNSALRYWGCTIQAGAQVSGAFGIDSPNLNEELMEQVKRTFSPLPFAFTPQFQVDSPLDWNEVTLNTVGKDAKNLLFLPPSQTSDMSSVKFDPEKKSVTLLMPGFDKSEIKLYQYRGGSELLVEAGDQRRVILLPPDIQGKVGGAKFMNRSLVITMR</sequence>
<dbReference type="InterPro" id="IPR040612">
    <property type="entry name" value="ArsA_HSP20-like"/>
</dbReference>
<name>A0A8T1N4F4_CARIL</name>
<keyword evidence="6" id="KW-1185">Reference proteome</keyword>
<dbReference type="Pfam" id="PF02374">
    <property type="entry name" value="ArsA_ATPase"/>
    <property type="match status" value="1"/>
</dbReference>
<dbReference type="OrthoDB" id="1909609at2759"/>
<dbReference type="Proteomes" id="UP000811246">
    <property type="component" value="Chromosome 16"/>
</dbReference>
<evidence type="ECO:0000313" key="6">
    <source>
        <dbReference type="Proteomes" id="UP000811609"/>
    </source>
</evidence>
<dbReference type="SUPFAM" id="SSF52540">
    <property type="entry name" value="P-loop containing nucleoside triphosphate hydrolases"/>
    <property type="match status" value="1"/>
</dbReference>
<organism evidence="4 6">
    <name type="scientific">Carya illinoinensis</name>
    <name type="common">Pecan</name>
    <dbReference type="NCBI Taxonomy" id="32201"/>
    <lineage>
        <taxon>Eukaryota</taxon>
        <taxon>Viridiplantae</taxon>
        <taxon>Streptophyta</taxon>
        <taxon>Embryophyta</taxon>
        <taxon>Tracheophyta</taxon>
        <taxon>Spermatophyta</taxon>
        <taxon>Magnoliopsida</taxon>
        <taxon>eudicotyledons</taxon>
        <taxon>Gunneridae</taxon>
        <taxon>Pentapetalae</taxon>
        <taxon>rosids</taxon>
        <taxon>fabids</taxon>
        <taxon>Fagales</taxon>
        <taxon>Juglandaceae</taxon>
        <taxon>Carya</taxon>
    </lineage>
</organism>
<dbReference type="Pfam" id="PF17886">
    <property type="entry name" value="ArsA_HSP20"/>
    <property type="match status" value="1"/>
</dbReference>
<comment type="caution">
    <text evidence="4">The sequence shown here is derived from an EMBL/GenBank/DDBJ whole genome shotgun (WGS) entry which is preliminary data.</text>
</comment>
<proteinExistence type="inferred from homology"/>
<dbReference type="EMBL" id="CM031840">
    <property type="protein sequence ID" value="KAG6671397.1"/>
    <property type="molecule type" value="Genomic_DNA"/>
</dbReference>
<accession>A0A8T1N4F4</accession>
<dbReference type="InterPro" id="IPR027417">
    <property type="entry name" value="P-loop_NTPase"/>
</dbReference>
<evidence type="ECO:0000313" key="5">
    <source>
        <dbReference type="EMBL" id="KAG6671397.1"/>
    </source>
</evidence>
<dbReference type="EMBL" id="CM031824">
    <property type="protein sequence ID" value="KAG6624100.1"/>
    <property type="molecule type" value="Genomic_DNA"/>
</dbReference>